<gene>
    <name evidence="1" type="ORF">DOK76_09145</name>
</gene>
<accession>A0ABS3HTZ7</accession>
<protein>
    <submittedName>
        <fullName evidence="1">Uncharacterized protein</fullName>
    </submittedName>
</protein>
<dbReference type="RefSeq" id="WP_206967024.1">
    <property type="nucleotide sequence ID" value="NZ_JAFLVX010000022.1"/>
</dbReference>
<sequence>MTEIKIEYENGKFIEVNLTDYLFFVGGHNKWKRKIIRSLKRFSIAKNLNELEEEVYGENGIEFYYDNKQLKSRNTTILFLEDNMSINKQLSFTKGNLMYQQLTQLQHEIDITTQMERINDELINLELIINQHLSKFSDSISSNLGNKLFSDLLKESLELIYFTEKHEYSLEMINSSELLDEYIKLLEKMINEKEEMVWLVIINPESFLETTDLNLLFEELKRIARETKQLKFFIFSNRSLDINYSIEDIEKTVLLYDTYEQLPEFCYFKESIERHYPDTLNLSSKDLVESFFRISHLVGNSKYDNFYLDARDMILLKVLNSILEVNSSTETSVQQLTKLEKAFLK</sequence>
<proteinExistence type="predicted"/>
<reference evidence="1 2" key="1">
    <citation type="submission" date="2021-03" db="EMBL/GenBank/DDBJ databases">
        <title>Enterococcal diversity collection.</title>
        <authorList>
            <person name="Gilmore M.S."/>
            <person name="Schwartzman J."/>
            <person name="Van Tyne D."/>
            <person name="Martin M."/>
            <person name="Earl A.M."/>
            <person name="Manson A.L."/>
            <person name="Straub T."/>
            <person name="Salamzade R."/>
            <person name="Saavedra J."/>
            <person name="Lebreton F."/>
            <person name="Prichula J."/>
            <person name="Schaufler K."/>
            <person name="Gaca A."/>
            <person name="Sgardioli B."/>
            <person name="Wagenaar J."/>
            <person name="Strong T."/>
        </authorList>
    </citation>
    <scope>NUCLEOTIDE SEQUENCE [LARGE SCALE GENOMIC DNA]</scope>
    <source>
        <strain evidence="1 2">DIV0080</strain>
    </source>
</reference>
<evidence type="ECO:0000313" key="1">
    <source>
        <dbReference type="EMBL" id="MBO0477238.1"/>
    </source>
</evidence>
<name>A0ABS3HTZ7_9ENTE</name>
<comment type="caution">
    <text evidence="1">The sequence shown here is derived from an EMBL/GenBank/DDBJ whole genome shotgun (WGS) entry which is preliminary data.</text>
</comment>
<keyword evidence="2" id="KW-1185">Reference proteome</keyword>
<dbReference type="Proteomes" id="UP000664857">
    <property type="component" value="Unassembled WGS sequence"/>
</dbReference>
<dbReference type="EMBL" id="JAFLVX010000022">
    <property type="protein sequence ID" value="MBO0477238.1"/>
    <property type="molecule type" value="Genomic_DNA"/>
</dbReference>
<evidence type="ECO:0000313" key="2">
    <source>
        <dbReference type="Proteomes" id="UP000664857"/>
    </source>
</evidence>
<organism evidence="1 2">
    <name type="scientific">Candidatus Vagococcus giribetii</name>
    <dbReference type="NCBI Taxonomy" id="2230876"/>
    <lineage>
        <taxon>Bacteria</taxon>
        <taxon>Bacillati</taxon>
        <taxon>Bacillota</taxon>
        <taxon>Bacilli</taxon>
        <taxon>Lactobacillales</taxon>
        <taxon>Enterococcaceae</taxon>
        <taxon>Vagococcus</taxon>
    </lineage>
</organism>